<sequence>MSPHRFAATLSPRYSLTRALAATLLSASLLAPTVGPAFALSDLTSQQSADPGSDDQPMNGGGLEDEQPLLQDPSEPGAVQDTGGAADTGPDDKAEFPTDITKAPEPVKRMRDLIMKAAVTGDVEKLRPLLNPGPNQTQLLLGGDDSDPVETIKGFSGDDDGLEVLAILLDILNTGFARINAGTADEMYVWPYFAEKNINALTAPEKVDLLRIVTAGDLTGMQESGNYNFFRVGISPDGQWKFFTAGD</sequence>
<comment type="caution">
    <text evidence="3">The sequence shown here is derived from an EMBL/GenBank/DDBJ whole genome shotgun (WGS) entry which is preliminary data.</text>
</comment>
<evidence type="ECO:0000256" key="2">
    <source>
        <dbReference type="SAM" id="SignalP"/>
    </source>
</evidence>
<dbReference type="RefSeq" id="WP_209944908.1">
    <property type="nucleotide sequence ID" value="NZ_JAGGJU010000005.1"/>
</dbReference>
<keyword evidence="4" id="KW-1185">Reference proteome</keyword>
<evidence type="ECO:0000313" key="4">
    <source>
        <dbReference type="Proteomes" id="UP000759443"/>
    </source>
</evidence>
<reference evidence="3 4" key="1">
    <citation type="submission" date="2021-03" db="EMBL/GenBank/DDBJ databases">
        <title>Genomic Encyclopedia of Type Strains, Phase IV (KMG-IV): sequencing the most valuable type-strain genomes for metagenomic binning, comparative biology and taxonomic classification.</title>
        <authorList>
            <person name="Goeker M."/>
        </authorList>
    </citation>
    <scope>NUCLEOTIDE SEQUENCE [LARGE SCALE GENOMIC DNA]</scope>
    <source>
        <strain evidence="3 4">DSM 21600</strain>
    </source>
</reference>
<dbReference type="EMBL" id="JAGGJU010000005">
    <property type="protein sequence ID" value="MBP1850817.1"/>
    <property type="molecule type" value="Genomic_DNA"/>
</dbReference>
<dbReference type="Proteomes" id="UP000759443">
    <property type="component" value="Unassembled WGS sequence"/>
</dbReference>
<evidence type="ECO:0000256" key="1">
    <source>
        <dbReference type="SAM" id="MobiDB-lite"/>
    </source>
</evidence>
<name>A0ABS4DYP9_9HYPH</name>
<accession>A0ABS4DYP9</accession>
<organism evidence="3 4">
    <name type="scientific">Rhizobium halophytocola</name>
    <dbReference type="NCBI Taxonomy" id="735519"/>
    <lineage>
        <taxon>Bacteria</taxon>
        <taxon>Pseudomonadati</taxon>
        <taxon>Pseudomonadota</taxon>
        <taxon>Alphaproteobacteria</taxon>
        <taxon>Hyphomicrobiales</taxon>
        <taxon>Rhizobiaceae</taxon>
        <taxon>Rhizobium/Agrobacterium group</taxon>
        <taxon>Rhizobium</taxon>
    </lineage>
</organism>
<gene>
    <name evidence="3" type="ORF">J2Z17_002254</name>
</gene>
<protein>
    <submittedName>
        <fullName evidence="3">Uncharacterized protein</fullName>
    </submittedName>
</protein>
<feature type="chain" id="PRO_5045409189" evidence="2">
    <location>
        <begin position="40"/>
        <end position="247"/>
    </location>
</feature>
<feature type="signal peptide" evidence="2">
    <location>
        <begin position="1"/>
        <end position="39"/>
    </location>
</feature>
<keyword evidence="2" id="KW-0732">Signal</keyword>
<proteinExistence type="predicted"/>
<feature type="region of interest" description="Disordered" evidence="1">
    <location>
        <begin position="44"/>
        <end position="107"/>
    </location>
</feature>
<evidence type="ECO:0000313" key="3">
    <source>
        <dbReference type="EMBL" id="MBP1850817.1"/>
    </source>
</evidence>